<dbReference type="EMBL" id="AUWU02000005">
    <property type="protein sequence ID" value="KAH0573157.1"/>
    <property type="molecule type" value="Genomic_DNA"/>
</dbReference>
<sequence>MRKKVIPQQSSLQQAIVEANTKIEETAEQIQQIVAQRQALEKQRTAQLAENSLLQQKLQDLDAEVTSLERELDLENKVDTEDTKDVEIELARLEKIELEQNKEIVALMEELRSETDVGSRLREEIVQQFNILQNKFSK</sequence>
<evidence type="ECO:0000256" key="1">
    <source>
        <dbReference type="SAM" id="Coils"/>
    </source>
</evidence>
<dbReference type="AlphaFoldDB" id="V6LC82"/>
<accession>V6LC82</accession>
<feature type="coiled-coil region" evidence="1">
    <location>
        <begin position="9"/>
        <end position="110"/>
    </location>
</feature>
<keyword evidence="4" id="KW-1185">Reference proteome</keyword>
<dbReference type="Proteomes" id="UP000018208">
    <property type="component" value="Unassembled WGS sequence"/>
</dbReference>
<evidence type="ECO:0000313" key="4">
    <source>
        <dbReference type="Proteomes" id="UP000018208"/>
    </source>
</evidence>
<gene>
    <name evidence="2" type="ORF">SS50377_18677</name>
    <name evidence="3" type="ORF">SS50377_25276</name>
</gene>
<dbReference type="EMBL" id="KI546167">
    <property type="protein sequence ID" value="EST41843.1"/>
    <property type="molecule type" value="Genomic_DNA"/>
</dbReference>
<evidence type="ECO:0000313" key="2">
    <source>
        <dbReference type="EMBL" id="EST41843.1"/>
    </source>
</evidence>
<dbReference type="VEuPathDB" id="GiardiaDB:SS50377_25276"/>
<proteinExistence type="predicted"/>
<organism evidence="2">
    <name type="scientific">Spironucleus salmonicida</name>
    <dbReference type="NCBI Taxonomy" id="348837"/>
    <lineage>
        <taxon>Eukaryota</taxon>
        <taxon>Metamonada</taxon>
        <taxon>Diplomonadida</taxon>
        <taxon>Hexamitidae</taxon>
        <taxon>Hexamitinae</taxon>
        <taxon>Spironucleus</taxon>
    </lineage>
</organism>
<protein>
    <submittedName>
        <fullName evidence="2">Uncharacterized protein</fullName>
    </submittedName>
</protein>
<keyword evidence="1" id="KW-0175">Coiled coil</keyword>
<reference evidence="2 3" key="1">
    <citation type="journal article" date="2014" name="PLoS Genet.">
        <title>The Genome of Spironucleus salmonicida Highlights a Fish Pathogen Adapted to Fluctuating Environments.</title>
        <authorList>
            <person name="Xu F."/>
            <person name="Jerlstrom-Hultqvist J."/>
            <person name="Einarsson E."/>
            <person name="Astvaldsson A."/>
            <person name="Svard S.G."/>
            <person name="Andersson J.O."/>
        </authorList>
    </citation>
    <scope>NUCLEOTIDE SEQUENCE</scope>
    <source>
        <strain evidence="3">ATCC 50377</strain>
    </source>
</reference>
<evidence type="ECO:0000313" key="3">
    <source>
        <dbReference type="EMBL" id="KAH0573157.1"/>
    </source>
</evidence>
<name>V6LC82_9EUKA</name>
<reference evidence="3" key="2">
    <citation type="submission" date="2020-12" db="EMBL/GenBank/DDBJ databases">
        <title>New Spironucleus salmonicida genome in near-complete chromosomes.</title>
        <authorList>
            <person name="Xu F."/>
            <person name="Kurt Z."/>
            <person name="Jimenez-Gonzalez A."/>
            <person name="Astvaldsson A."/>
            <person name="Andersson J.O."/>
            <person name="Svard S.G."/>
        </authorList>
    </citation>
    <scope>NUCLEOTIDE SEQUENCE</scope>
    <source>
        <strain evidence="3">ATCC 50377</strain>
    </source>
</reference>